<dbReference type="GO" id="GO:0070403">
    <property type="term" value="F:NAD+ binding"/>
    <property type="evidence" value="ECO:0007669"/>
    <property type="project" value="InterPro"/>
</dbReference>
<evidence type="ECO:0000256" key="6">
    <source>
        <dbReference type="ARBA" id="ARBA00022553"/>
    </source>
</evidence>
<dbReference type="GO" id="GO:0005737">
    <property type="term" value="C:cytoplasm"/>
    <property type="evidence" value="ECO:0007669"/>
    <property type="project" value="UniProtKB-SubCell"/>
</dbReference>
<feature type="coiled-coil region" evidence="13">
    <location>
        <begin position="31"/>
        <end position="58"/>
    </location>
</feature>
<keyword evidence="7" id="KW-0560">Oxidoreductase</keyword>
<feature type="binding site" evidence="12">
    <location>
        <position position="146"/>
    </location>
    <ligand>
        <name>NAD(+)</name>
        <dbReference type="ChEBI" id="CHEBI:57540"/>
    </ligand>
</feature>
<dbReference type="AlphaFoldDB" id="A0A3R8QSP8"/>
<dbReference type="SUPFAM" id="SSF48179">
    <property type="entry name" value="6-phosphogluconate dehydrogenase C-terminal domain-like"/>
    <property type="match status" value="1"/>
</dbReference>
<evidence type="ECO:0000256" key="5">
    <source>
        <dbReference type="ARBA" id="ARBA00022490"/>
    </source>
</evidence>
<dbReference type="Pfam" id="PF00725">
    <property type="entry name" value="3HCDH"/>
    <property type="match status" value="1"/>
</dbReference>
<evidence type="ECO:0000256" key="2">
    <source>
        <dbReference type="ARBA" id="ARBA00005086"/>
    </source>
</evidence>
<comment type="subunit">
    <text evidence="4">Homodimer.</text>
</comment>
<keyword evidence="17" id="KW-1185">Reference proteome</keyword>
<evidence type="ECO:0000313" key="17">
    <source>
        <dbReference type="Proteomes" id="UP000274515"/>
    </source>
</evidence>
<dbReference type="PANTHER" id="PTHR48075:SF1">
    <property type="entry name" value="LAMBDA-CRYSTALLIN HOMOLOG"/>
    <property type="match status" value="1"/>
</dbReference>
<gene>
    <name evidence="16" type="ORF">EIL87_06100</name>
</gene>
<dbReference type="InterPro" id="IPR013328">
    <property type="entry name" value="6PGD_dom2"/>
</dbReference>
<dbReference type="InterPro" id="IPR006180">
    <property type="entry name" value="3-OHacyl-CoA_DH_CS"/>
</dbReference>
<dbReference type="RefSeq" id="WP_125089183.1">
    <property type="nucleotide sequence ID" value="NZ_RSAA01000006.1"/>
</dbReference>
<evidence type="ECO:0000256" key="1">
    <source>
        <dbReference type="ARBA" id="ARBA00004496"/>
    </source>
</evidence>
<dbReference type="InterPro" id="IPR008927">
    <property type="entry name" value="6-PGluconate_DH-like_C_sf"/>
</dbReference>
<feature type="site" description="Important for catalytic activity" evidence="11">
    <location>
        <position position="143"/>
    </location>
</feature>
<evidence type="ECO:0000256" key="8">
    <source>
        <dbReference type="ARBA" id="ARBA00023027"/>
    </source>
</evidence>
<dbReference type="InterPro" id="IPR006176">
    <property type="entry name" value="3-OHacyl-CoA_DH_NAD-bd"/>
</dbReference>
<keyword evidence="6" id="KW-0597">Phosphoprotein</keyword>
<feature type="binding site" evidence="12">
    <location>
        <position position="95"/>
    </location>
    <ligand>
        <name>NAD(+)</name>
        <dbReference type="ChEBI" id="CHEBI:57540"/>
    </ligand>
</feature>
<protein>
    <recommendedName>
        <fullName evidence="10">L-gulonate 3-dehydrogenase</fullName>
        <ecNumber evidence="9">1.1.1.45</ecNumber>
    </recommendedName>
    <alternativeName>
        <fullName evidence="10">L-gulonate 3-dehydrogenase</fullName>
    </alternativeName>
</protein>
<feature type="binding site" evidence="12">
    <location>
        <position position="279"/>
    </location>
    <ligand>
        <name>NAD(+)</name>
        <dbReference type="ChEBI" id="CHEBI:57540"/>
    </ligand>
</feature>
<dbReference type="InterPro" id="IPR036291">
    <property type="entry name" value="NAD(P)-bd_dom_sf"/>
</dbReference>
<keyword evidence="13" id="KW-0175">Coiled coil</keyword>
<evidence type="ECO:0000256" key="13">
    <source>
        <dbReference type="SAM" id="Coils"/>
    </source>
</evidence>
<evidence type="ECO:0000256" key="9">
    <source>
        <dbReference type="ARBA" id="ARBA00038962"/>
    </source>
</evidence>
<keyword evidence="5" id="KW-0963">Cytoplasm</keyword>
<evidence type="ECO:0000259" key="15">
    <source>
        <dbReference type="Pfam" id="PF02737"/>
    </source>
</evidence>
<dbReference type="OrthoDB" id="3229174at2"/>
<evidence type="ECO:0000256" key="3">
    <source>
        <dbReference type="ARBA" id="ARBA00009463"/>
    </source>
</evidence>
<feature type="domain" description="3-hydroxyacyl-CoA dehydrogenase NAD binding" evidence="15">
    <location>
        <begin position="8"/>
        <end position="186"/>
    </location>
</feature>
<evidence type="ECO:0000256" key="4">
    <source>
        <dbReference type="ARBA" id="ARBA00011738"/>
    </source>
</evidence>
<feature type="binding site" evidence="12">
    <location>
        <position position="35"/>
    </location>
    <ligand>
        <name>NAD(+)</name>
        <dbReference type="ChEBI" id="CHEBI:57540"/>
    </ligand>
</feature>
<comment type="caution">
    <text evidence="16">The sequence shown here is derived from an EMBL/GenBank/DDBJ whole genome shotgun (WGS) entry which is preliminary data.</text>
</comment>
<dbReference type="GO" id="GO:0050104">
    <property type="term" value="F:L-gulonate 3-dehydrogenase activity"/>
    <property type="evidence" value="ECO:0007669"/>
    <property type="project" value="UniProtKB-EC"/>
</dbReference>
<feature type="domain" description="3-hydroxyacyl-CoA dehydrogenase C-terminal" evidence="14">
    <location>
        <begin position="189"/>
        <end position="286"/>
    </location>
</feature>
<dbReference type="EMBL" id="RSAA01000006">
    <property type="protein sequence ID" value="RRO18684.1"/>
    <property type="molecule type" value="Genomic_DNA"/>
</dbReference>
<feature type="binding site" evidence="12">
    <location>
        <position position="122"/>
    </location>
    <ligand>
        <name>NAD(+)</name>
        <dbReference type="ChEBI" id="CHEBI:57540"/>
    </ligand>
</feature>
<dbReference type="GO" id="GO:0006631">
    <property type="term" value="P:fatty acid metabolic process"/>
    <property type="evidence" value="ECO:0007669"/>
    <property type="project" value="InterPro"/>
</dbReference>
<evidence type="ECO:0000256" key="12">
    <source>
        <dbReference type="PIRSR" id="PIRSR000105-2"/>
    </source>
</evidence>
<comment type="similarity">
    <text evidence="3">Belongs to the 3-hydroxyacyl-CoA dehydrogenase family.</text>
</comment>
<evidence type="ECO:0000256" key="11">
    <source>
        <dbReference type="PIRSR" id="PIRSR000105-1"/>
    </source>
</evidence>
<dbReference type="PANTHER" id="PTHR48075">
    <property type="entry name" value="3-HYDROXYACYL-COA DEHYDROGENASE FAMILY PROTEIN"/>
    <property type="match status" value="1"/>
</dbReference>
<evidence type="ECO:0000256" key="7">
    <source>
        <dbReference type="ARBA" id="ARBA00023002"/>
    </source>
</evidence>
<dbReference type="Pfam" id="PF02737">
    <property type="entry name" value="3HCDH_N"/>
    <property type="match status" value="1"/>
</dbReference>
<dbReference type="Proteomes" id="UP000274515">
    <property type="component" value="Unassembled WGS sequence"/>
</dbReference>
<accession>A0A3R8QSP8</accession>
<feature type="binding site" evidence="12">
    <location>
        <position position="100"/>
    </location>
    <ligand>
        <name>NAD(+)</name>
        <dbReference type="ChEBI" id="CHEBI:57540"/>
    </ligand>
</feature>
<evidence type="ECO:0000313" key="16">
    <source>
        <dbReference type="EMBL" id="RRO18684.1"/>
    </source>
</evidence>
<dbReference type="InterPro" id="IPR006108">
    <property type="entry name" value="3HC_DH_C"/>
</dbReference>
<reference evidence="16 17" key="1">
    <citation type="submission" date="2018-11" db="EMBL/GenBank/DDBJ databases">
        <title>Saccharopolyspora rhizosphaerae sp. nov., an actinomycete isolated from rhizosphere soil in Thailand.</title>
        <authorList>
            <person name="Intra B."/>
            <person name="Euanorasetr J."/>
            <person name="Take A."/>
            <person name="Inahashi Y."/>
            <person name="Mori M."/>
            <person name="Panbangred W."/>
            <person name="Matsumoto A."/>
        </authorList>
    </citation>
    <scope>NUCLEOTIDE SEQUENCE [LARGE SCALE GENOMIC DNA]</scope>
    <source>
        <strain evidence="16 17">H219</strain>
    </source>
</reference>
<comment type="pathway">
    <text evidence="2">Lipid metabolism; butanoate metabolism.</text>
</comment>
<dbReference type="PROSITE" id="PS00067">
    <property type="entry name" value="3HCDH"/>
    <property type="match status" value="1"/>
</dbReference>
<sequence>MAGAFVRVAVVGAGYMGGGIAQSFAAHGIDCDVADESAQRARERVQRLHEEAGEFAADGLLPPRMADAVREHLRAADSLESAVDGAGYVAEAVPERVDMKSAVLERISANVGRDVVIGTNTSAIPIGELASNVTAPERFLGVHWMNPAPFVPSVEVIPAAGTGSSVVEHVVELLRSVGKVPTVVGDSPGFVANRLQYALFREAARLVEEGVAAPAQVDEVVRNSFGFRLPFFGPFAIADIAGLDVYRDGFTTLEAAYGERIGTPHLLTDQVERGRHGLKSGQGFYEFTDGLGAEVARHRDRAYAELNRLRERLGRVELREQADPPR</sequence>
<evidence type="ECO:0000256" key="10">
    <source>
        <dbReference type="ARBA" id="ARBA00042709"/>
    </source>
</evidence>
<dbReference type="EC" id="1.1.1.45" evidence="9"/>
<dbReference type="Gene3D" id="3.40.50.720">
    <property type="entry name" value="NAD(P)-binding Rossmann-like Domain"/>
    <property type="match status" value="1"/>
</dbReference>
<comment type="subcellular location">
    <subcellularLocation>
        <location evidence="1">Cytoplasm</location>
    </subcellularLocation>
</comment>
<dbReference type="PIRSF" id="PIRSF000105">
    <property type="entry name" value="HCDH"/>
    <property type="match status" value="1"/>
</dbReference>
<keyword evidence="8 12" id="KW-0520">NAD</keyword>
<dbReference type="Gene3D" id="1.10.1040.10">
    <property type="entry name" value="N-(1-d-carboxylethyl)-l-norvaline Dehydrogenase, domain 2"/>
    <property type="match status" value="1"/>
</dbReference>
<feature type="binding site" evidence="12">
    <location>
        <begin position="12"/>
        <end position="17"/>
    </location>
    <ligand>
        <name>NAD(+)</name>
        <dbReference type="ChEBI" id="CHEBI:57540"/>
    </ligand>
</feature>
<organism evidence="16 17">
    <name type="scientific">Saccharopolyspora rhizosphaerae</name>
    <dbReference type="NCBI Taxonomy" id="2492662"/>
    <lineage>
        <taxon>Bacteria</taxon>
        <taxon>Bacillati</taxon>
        <taxon>Actinomycetota</taxon>
        <taxon>Actinomycetes</taxon>
        <taxon>Pseudonocardiales</taxon>
        <taxon>Pseudonocardiaceae</taxon>
        <taxon>Saccharopolyspora</taxon>
    </lineage>
</organism>
<dbReference type="InterPro" id="IPR022694">
    <property type="entry name" value="3-OHacyl-CoA_DH"/>
</dbReference>
<evidence type="ECO:0000259" key="14">
    <source>
        <dbReference type="Pfam" id="PF00725"/>
    </source>
</evidence>
<dbReference type="SUPFAM" id="SSF51735">
    <property type="entry name" value="NAD(P)-binding Rossmann-fold domains"/>
    <property type="match status" value="1"/>
</dbReference>
<proteinExistence type="inferred from homology"/>
<name>A0A3R8QSP8_9PSEU</name>